<dbReference type="Gene3D" id="1.10.260.40">
    <property type="entry name" value="lambda repressor-like DNA-binding domains"/>
    <property type="match status" value="1"/>
</dbReference>
<comment type="caution">
    <text evidence="2">The sequence shown here is derived from an EMBL/GenBank/DDBJ whole genome shotgun (WGS) entry which is preliminary data.</text>
</comment>
<dbReference type="Pfam" id="PF01381">
    <property type="entry name" value="HTH_3"/>
    <property type="match status" value="1"/>
</dbReference>
<organism evidence="2 3">
    <name type="scientific">Thalassobacterium sedimentorum</name>
    <dbReference type="NCBI Taxonomy" id="3041258"/>
    <lineage>
        <taxon>Bacteria</taxon>
        <taxon>Pseudomonadati</taxon>
        <taxon>Verrucomicrobiota</taxon>
        <taxon>Opitutia</taxon>
        <taxon>Puniceicoccales</taxon>
        <taxon>Coraliomargaritaceae</taxon>
        <taxon>Thalassobacterium</taxon>
    </lineage>
</organism>
<dbReference type="SMART" id="SM00530">
    <property type="entry name" value="HTH_XRE"/>
    <property type="match status" value="1"/>
</dbReference>
<evidence type="ECO:0000313" key="2">
    <source>
        <dbReference type="EMBL" id="MDQ8195420.1"/>
    </source>
</evidence>
<dbReference type="RefSeq" id="WP_308985875.1">
    <property type="nucleotide sequence ID" value="NZ_JARXIC010000023.1"/>
</dbReference>
<gene>
    <name evidence="2" type="ORF">QEH59_13370</name>
</gene>
<dbReference type="CDD" id="cd00093">
    <property type="entry name" value="HTH_XRE"/>
    <property type="match status" value="1"/>
</dbReference>
<reference evidence="2 3" key="1">
    <citation type="submission" date="2023-04" db="EMBL/GenBank/DDBJ databases">
        <title>A novel bacteria isolated from coastal sediment.</title>
        <authorList>
            <person name="Liu X.-J."/>
            <person name="Du Z.-J."/>
        </authorList>
    </citation>
    <scope>NUCLEOTIDE SEQUENCE [LARGE SCALE GENOMIC DNA]</scope>
    <source>
        <strain evidence="2 3">SDUM461004</strain>
    </source>
</reference>
<evidence type="ECO:0000259" key="1">
    <source>
        <dbReference type="PROSITE" id="PS50943"/>
    </source>
</evidence>
<dbReference type="InterPro" id="IPR010982">
    <property type="entry name" value="Lambda_DNA-bd_dom_sf"/>
</dbReference>
<protein>
    <submittedName>
        <fullName evidence="2">Helix-turn-helix transcriptional regulator</fullName>
    </submittedName>
</protein>
<feature type="domain" description="HTH cro/C1-type" evidence="1">
    <location>
        <begin position="17"/>
        <end position="69"/>
    </location>
</feature>
<proteinExistence type="predicted"/>
<dbReference type="InterPro" id="IPR001387">
    <property type="entry name" value="Cro/C1-type_HTH"/>
</dbReference>
<dbReference type="PROSITE" id="PS50943">
    <property type="entry name" value="HTH_CROC1"/>
    <property type="match status" value="1"/>
</dbReference>
<dbReference type="Proteomes" id="UP001243717">
    <property type="component" value="Unassembled WGS sequence"/>
</dbReference>
<evidence type="ECO:0000313" key="3">
    <source>
        <dbReference type="Proteomes" id="UP001243717"/>
    </source>
</evidence>
<keyword evidence="3" id="KW-1185">Reference proteome</keyword>
<name>A0ABU1AKU0_9BACT</name>
<sequence length="101" mass="11540">MNLKTETEISKEIADRIRAARILHKLTQSDVSQRSGVSLASYQRFEQTGRIELLSLIKVAQVLHLEADFDPLFNKPKLMTLDEVEKKALASTRKGRVYKRA</sequence>
<dbReference type="EMBL" id="JARXIC010000023">
    <property type="protein sequence ID" value="MDQ8195420.1"/>
    <property type="molecule type" value="Genomic_DNA"/>
</dbReference>
<dbReference type="SUPFAM" id="SSF47413">
    <property type="entry name" value="lambda repressor-like DNA-binding domains"/>
    <property type="match status" value="1"/>
</dbReference>
<accession>A0ABU1AKU0</accession>